<feature type="domain" description="Carbohydrate kinase FGGY C-terminal" evidence="8">
    <location>
        <begin position="271"/>
        <end position="456"/>
    </location>
</feature>
<sequence length="526" mass="55539">MIVAGVDFGTLSVRVTLMETETGATLAGATSGYALKRSAADPLLGAQAHADHMTALAAAMREAVAKAGIDGDRVAALACDTTGSSVVMVDEDLQPLADYYLWCDHRAHHEAAQITALGRAEGLAALDWCGGTYSHEWGYAKVLHFLRHNPGLRNRFATALEHCDMVAATLCGIRDLAELPRSICAAGHKWMYGAPWGGLPPQDFLSRVDPLFDGINDRLAGRFVTSDAIAGHLSPEWAEKLGLRPGIPIPVGAFDAHWDAIGAGARPGDIVNVVGTSTCIIAMGPQGFPPVPGLCGVVPGSVLPGWTGIEAGQSATGDVFEAIARRAGSDVATLCEGLDRLPPGGSGLMRLNWDNGDRTVLVRSDLGAVTLGWDLNHTAGDEMHAAIEGMAMHVRIITERIESGGMDTARIVNAGGIPQKNDVLNQIYADVLEREVHVPASSPVGTGSCIFAAVAAGAFDTFEAAQQVLCPPSRVFTPREGTRAGYDRLFDLFREVYFGFGEGRAVDLASVLPRLRAFRLEGAASR</sequence>
<dbReference type="GO" id="GO:0008741">
    <property type="term" value="F:ribulokinase activity"/>
    <property type="evidence" value="ECO:0007669"/>
    <property type="project" value="UniProtKB-EC"/>
</dbReference>
<protein>
    <submittedName>
        <fullName evidence="9">Ribulokinase</fullName>
        <ecNumber evidence="9">2.7.1.16</ecNumber>
    </submittedName>
</protein>
<evidence type="ECO:0000313" key="10">
    <source>
        <dbReference type="Proteomes" id="UP001251085"/>
    </source>
</evidence>
<evidence type="ECO:0000259" key="8">
    <source>
        <dbReference type="Pfam" id="PF02782"/>
    </source>
</evidence>
<proteinExistence type="predicted"/>
<evidence type="ECO:0000256" key="1">
    <source>
        <dbReference type="ARBA" id="ARBA00022679"/>
    </source>
</evidence>
<evidence type="ECO:0000256" key="2">
    <source>
        <dbReference type="ARBA" id="ARBA00022741"/>
    </source>
</evidence>
<dbReference type="NCBIfam" id="NF003154">
    <property type="entry name" value="PRK04123.1"/>
    <property type="match status" value="1"/>
</dbReference>
<gene>
    <name evidence="9" type="ORF">RM190_05865</name>
</gene>
<dbReference type="SUPFAM" id="SSF53067">
    <property type="entry name" value="Actin-like ATPase domain"/>
    <property type="match status" value="2"/>
</dbReference>
<evidence type="ECO:0000313" key="9">
    <source>
        <dbReference type="EMBL" id="MDT1061380.1"/>
    </source>
</evidence>
<evidence type="ECO:0000256" key="4">
    <source>
        <dbReference type="ARBA" id="ARBA00022840"/>
    </source>
</evidence>
<keyword evidence="2" id="KW-0547">Nucleotide-binding</keyword>
<dbReference type="InterPro" id="IPR018484">
    <property type="entry name" value="FGGY_N"/>
</dbReference>
<dbReference type="PANTHER" id="PTHR43435:SF4">
    <property type="entry name" value="FGGY CARBOHYDRATE KINASE DOMAIN-CONTAINING PROTEIN"/>
    <property type="match status" value="1"/>
</dbReference>
<evidence type="ECO:0000259" key="7">
    <source>
        <dbReference type="Pfam" id="PF00370"/>
    </source>
</evidence>
<dbReference type="Pfam" id="PF00370">
    <property type="entry name" value="FGGY_N"/>
    <property type="match status" value="1"/>
</dbReference>
<evidence type="ECO:0000256" key="3">
    <source>
        <dbReference type="ARBA" id="ARBA00022777"/>
    </source>
</evidence>
<keyword evidence="1 9" id="KW-0808">Transferase</keyword>
<dbReference type="InterPro" id="IPR005929">
    <property type="entry name" value="Ribulokinase"/>
</dbReference>
<dbReference type="Pfam" id="PF02782">
    <property type="entry name" value="FGGY_C"/>
    <property type="match status" value="1"/>
</dbReference>
<evidence type="ECO:0000256" key="6">
    <source>
        <dbReference type="ARBA" id="ARBA00023277"/>
    </source>
</evidence>
<keyword evidence="6" id="KW-0119">Carbohydrate metabolism</keyword>
<dbReference type="Proteomes" id="UP001251085">
    <property type="component" value="Unassembled WGS sequence"/>
</dbReference>
<dbReference type="CDD" id="cd07781">
    <property type="entry name" value="ASKHA_NBD_FGGY_L-RBK"/>
    <property type="match status" value="1"/>
</dbReference>
<dbReference type="Gene3D" id="3.30.420.40">
    <property type="match status" value="2"/>
</dbReference>
<dbReference type="EC" id="2.7.1.16" evidence="9"/>
<keyword evidence="5" id="KW-0054">Arabinose catabolism</keyword>
<dbReference type="PIRSF" id="PIRSF000538">
    <property type="entry name" value="GlpK"/>
    <property type="match status" value="1"/>
</dbReference>
<dbReference type="InterPro" id="IPR000577">
    <property type="entry name" value="Carb_kinase_FGGY"/>
</dbReference>
<comment type="caution">
    <text evidence="9">The sequence shown here is derived from an EMBL/GenBank/DDBJ whole genome shotgun (WGS) entry which is preliminary data.</text>
</comment>
<dbReference type="InterPro" id="IPR043129">
    <property type="entry name" value="ATPase_NBD"/>
</dbReference>
<accession>A0ABU3EAX1</accession>
<dbReference type="RefSeq" id="WP_311758484.1">
    <property type="nucleotide sequence ID" value="NZ_JAVRQI010000004.1"/>
</dbReference>
<dbReference type="InterPro" id="IPR018485">
    <property type="entry name" value="FGGY_C"/>
</dbReference>
<keyword evidence="10" id="KW-1185">Reference proteome</keyword>
<name>A0ABU3EAX1_9RHOB</name>
<organism evidence="9 10">
    <name type="scientific">Paracoccus broussonetiae</name>
    <dbReference type="NCBI Taxonomy" id="3075834"/>
    <lineage>
        <taxon>Bacteria</taxon>
        <taxon>Pseudomonadati</taxon>
        <taxon>Pseudomonadota</taxon>
        <taxon>Alphaproteobacteria</taxon>
        <taxon>Rhodobacterales</taxon>
        <taxon>Paracoccaceae</taxon>
        <taxon>Paracoccus</taxon>
    </lineage>
</organism>
<dbReference type="EMBL" id="JAVRQI010000004">
    <property type="protein sequence ID" value="MDT1061380.1"/>
    <property type="molecule type" value="Genomic_DNA"/>
</dbReference>
<dbReference type="PANTHER" id="PTHR43435">
    <property type="entry name" value="RIBULOKINASE"/>
    <property type="match status" value="1"/>
</dbReference>
<keyword evidence="4" id="KW-0067">ATP-binding</keyword>
<evidence type="ECO:0000256" key="5">
    <source>
        <dbReference type="ARBA" id="ARBA00022935"/>
    </source>
</evidence>
<keyword evidence="3" id="KW-0418">Kinase</keyword>
<reference evidence="10" key="1">
    <citation type="submission" date="2023-07" db="EMBL/GenBank/DDBJ databases">
        <title>Characterization of two Paracoccaceae strains isolated from Phycosphere and proposal of Xinfangfangia lacusdiani sp. nov.</title>
        <authorList>
            <person name="Deng Y."/>
            <person name="Zhang Y.Q."/>
        </authorList>
    </citation>
    <scope>NUCLEOTIDE SEQUENCE [LARGE SCALE GENOMIC DNA]</scope>
    <source>
        <strain evidence="10">CPCC 101403</strain>
    </source>
</reference>
<feature type="domain" description="Carbohydrate kinase FGGY N-terminal" evidence="7">
    <location>
        <begin position="3"/>
        <end position="262"/>
    </location>
</feature>